<organism evidence="2 3">
    <name type="scientific">Rhodanobacter terrae</name>
    <dbReference type="NCBI Taxonomy" id="418647"/>
    <lineage>
        <taxon>Bacteria</taxon>
        <taxon>Pseudomonadati</taxon>
        <taxon>Pseudomonadota</taxon>
        <taxon>Gammaproteobacteria</taxon>
        <taxon>Lysobacterales</taxon>
        <taxon>Rhodanobacteraceae</taxon>
        <taxon>Rhodanobacter</taxon>
    </lineage>
</organism>
<feature type="region of interest" description="Disordered" evidence="1">
    <location>
        <begin position="32"/>
        <end position="56"/>
    </location>
</feature>
<reference evidence="3" key="1">
    <citation type="journal article" date="2019" name="Int. J. Syst. Evol. Microbiol.">
        <title>The Global Catalogue of Microorganisms (GCM) 10K type strain sequencing project: providing services to taxonomists for standard genome sequencing and annotation.</title>
        <authorList>
            <consortium name="The Broad Institute Genomics Platform"/>
            <consortium name="The Broad Institute Genome Sequencing Center for Infectious Disease"/>
            <person name="Wu L."/>
            <person name="Ma J."/>
        </authorList>
    </citation>
    <scope>NUCLEOTIDE SEQUENCE [LARGE SCALE GENOMIC DNA]</scope>
    <source>
        <strain evidence="3">CGMCC 1.13587</strain>
    </source>
</reference>
<evidence type="ECO:0000256" key="1">
    <source>
        <dbReference type="SAM" id="MobiDB-lite"/>
    </source>
</evidence>
<evidence type="ECO:0000313" key="2">
    <source>
        <dbReference type="EMBL" id="MFC5582717.1"/>
    </source>
</evidence>
<comment type="caution">
    <text evidence="2">The sequence shown here is derived from an EMBL/GenBank/DDBJ whole genome shotgun (WGS) entry which is preliminary data.</text>
</comment>
<sequence length="56" mass="5806">MDDREGSARFKSEAFARLSRAVSALGSEAGFIDVDQTGGPIDPRTHAGTGEARLAG</sequence>
<protein>
    <submittedName>
        <fullName evidence="2">Uncharacterized protein</fullName>
    </submittedName>
</protein>
<proteinExistence type="predicted"/>
<dbReference type="Proteomes" id="UP001596111">
    <property type="component" value="Unassembled WGS sequence"/>
</dbReference>
<name>A0ABW0T067_9GAMM</name>
<dbReference type="EMBL" id="JBHSNG010000023">
    <property type="protein sequence ID" value="MFC5582717.1"/>
    <property type="molecule type" value="Genomic_DNA"/>
</dbReference>
<accession>A0ABW0T067</accession>
<keyword evidence="3" id="KW-1185">Reference proteome</keyword>
<gene>
    <name evidence="2" type="ORF">ACFPPB_16475</name>
</gene>
<evidence type="ECO:0000313" key="3">
    <source>
        <dbReference type="Proteomes" id="UP001596111"/>
    </source>
</evidence>
<dbReference type="RefSeq" id="WP_377329066.1">
    <property type="nucleotide sequence ID" value="NZ_JBHSNG010000023.1"/>
</dbReference>